<protein>
    <submittedName>
        <fullName evidence="2">Uncharacterized protein</fullName>
    </submittedName>
</protein>
<dbReference type="AlphaFoldDB" id="A0AAV4PKF6"/>
<name>A0AAV4PKF6_CAEEX</name>
<feature type="region of interest" description="Disordered" evidence="1">
    <location>
        <begin position="56"/>
        <end position="103"/>
    </location>
</feature>
<sequence length="103" mass="11143">MNVDVELRMLRGKVTPPAKEERGSGLDAGRCLYTADKNTSGLKKTKHSDCLCASTTKRGGQRKCDATSAAPKGRSRLSPGASSPRLTRKSPRHVTGMKHAHRQ</sequence>
<proteinExistence type="predicted"/>
<organism evidence="2 3">
    <name type="scientific">Caerostris extrusa</name>
    <name type="common">Bark spider</name>
    <name type="synonym">Caerostris bankana</name>
    <dbReference type="NCBI Taxonomy" id="172846"/>
    <lineage>
        <taxon>Eukaryota</taxon>
        <taxon>Metazoa</taxon>
        <taxon>Ecdysozoa</taxon>
        <taxon>Arthropoda</taxon>
        <taxon>Chelicerata</taxon>
        <taxon>Arachnida</taxon>
        <taxon>Araneae</taxon>
        <taxon>Araneomorphae</taxon>
        <taxon>Entelegynae</taxon>
        <taxon>Araneoidea</taxon>
        <taxon>Araneidae</taxon>
        <taxon>Caerostris</taxon>
    </lineage>
</organism>
<evidence type="ECO:0000256" key="1">
    <source>
        <dbReference type="SAM" id="MobiDB-lite"/>
    </source>
</evidence>
<evidence type="ECO:0000313" key="2">
    <source>
        <dbReference type="EMBL" id="GIX97867.1"/>
    </source>
</evidence>
<accession>A0AAV4PKF6</accession>
<dbReference type="Proteomes" id="UP001054945">
    <property type="component" value="Unassembled WGS sequence"/>
</dbReference>
<evidence type="ECO:0000313" key="3">
    <source>
        <dbReference type="Proteomes" id="UP001054945"/>
    </source>
</evidence>
<reference evidence="2 3" key="1">
    <citation type="submission" date="2021-06" db="EMBL/GenBank/DDBJ databases">
        <title>Caerostris extrusa draft genome.</title>
        <authorList>
            <person name="Kono N."/>
            <person name="Arakawa K."/>
        </authorList>
    </citation>
    <scope>NUCLEOTIDE SEQUENCE [LARGE SCALE GENOMIC DNA]</scope>
</reference>
<feature type="compositionally biased region" description="Basic residues" evidence="1">
    <location>
        <begin position="86"/>
        <end position="103"/>
    </location>
</feature>
<comment type="caution">
    <text evidence="2">The sequence shown here is derived from an EMBL/GenBank/DDBJ whole genome shotgun (WGS) entry which is preliminary data.</text>
</comment>
<keyword evidence="3" id="KW-1185">Reference proteome</keyword>
<dbReference type="EMBL" id="BPLR01004832">
    <property type="protein sequence ID" value="GIX97867.1"/>
    <property type="molecule type" value="Genomic_DNA"/>
</dbReference>
<gene>
    <name evidence="2" type="ORF">CEXT_398751</name>
</gene>